<feature type="disulfide bond" evidence="2">
    <location>
        <begin position="140"/>
        <end position="149"/>
    </location>
</feature>
<dbReference type="Gene3D" id="2.10.25.10">
    <property type="entry name" value="Laminin"/>
    <property type="match status" value="1"/>
</dbReference>
<keyword evidence="5" id="KW-1185">Reference proteome</keyword>
<dbReference type="AlphaFoldDB" id="A0A8W8MXH9"/>
<dbReference type="PROSITE" id="PS00022">
    <property type="entry name" value="EGF_1"/>
    <property type="match status" value="1"/>
</dbReference>
<evidence type="ECO:0000256" key="1">
    <source>
        <dbReference type="ARBA" id="ARBA00023157"/>
    </source>
</evidence>
<dbReference type="SMART" id="SM00181">
    <property type="entry name" value="EGF"/>
    <property type="match status" value="1"/>
</dbReference>
<dbReference type="EnsemblMetazoa" id="G35508.1">
    <property type="protein sequence ID" value="G35508.1:cds"/>
    <property type="gene ID" value="G35508"/>
</dbReference>
<keyword evidence="2" id="KW-0245">EGF-like domain</keyword>
<protein>
    <recommendedName>
        <fullName evidence="3">EGF-like domain-containing protein</fullName>
    </recommendedName>
</protein>
<organism evidence="4 5">
    <name type="scientific">Magallana gigas</name>
    <name type="common">Pacific oyster</name>
    <name type="synonym">Crassostrea gigas</name>
    <dbReference type="NCBI Taxonomy" id="29159"/>
    <lineage>
        <taxon>Eukaryota</taxon>
        <taxon>Metazoa</taxon>
        <taxon>Spiralia</taxon>
        <taxon>Lophotrochozoa</taxon>
        <taxon>Mollusca</taxon>
        <taxon>Bivalvia</taxon>
        <taxon>Autobranchia</taxon>
        <taxon>Pteriomorphia</taxon>
        <taxon>Ostreida</taxon>
        <taxon>Ostreoidea</taxon>
        <taxon>Ostreidae</taxon>
        <taxon>Magallana</taxon>
    </lineage>
</organism>
<dbReference type="InterPro" id="IPR000742">
    <property type="entry name" value="EGF"/>
</dbReference>
<accession>A0A8W8MXH9</accession>
<comment type="caution">
    <text evidence="2">Lacks conserved residue(s) required for the propagation of feature annotation.</text>
</comment>
<evidence type="ECO:0000313" key="4">
    <source>
        <dbReference type="EnsemblMetazoa" id="G35508.1:cds"/>
    </source>
</evidence>
<feature type="domain" description="EGF-like" evidence="3">
    <location>
        <begin position="119"/>
        <end position="150"/>
    </location>
</feature>
<evidence type="ECO:0000259" key="3">
    <source>
        <dbReference type="PROSITE" id="PS50026"/>
    </source>
</evidence>
<reference evidence="4" key="1">
    <citation type="submission" date="2022-08" db="UniProtKB">
        <authorList>
            <consortium name="EnsemblMetazoa"/>
        </authorList>
    </citation>
    <scope>IDENTIFICATION</scope>
    <source>
        <strain evidence="4">05x7-T-G4-1.051#20</strain>
    </source>
</reference>
<sequence length="232" mass="25188">MRRLMKRPCQHMGFPMSFFLATSRRQQRRQHEWTGRHKRQFGDFRRGSNPFGPGTSGVCKPLAAPTDGQINCGDFTIFYRCTAQCNSGYEFDNGDSTIQKDCDPMTGQFFSGPAFPKCIPTCSPACQNGGTCVQPNVCSCAPGWNGTFCESLDGGGPGSNPFGFGNLGACKPLAAPTDGQINCGDSTIFYQCTAQCNSGYEFDNGDSTIQKDCDPMTGQFFSGPAFPKCIRK</sequence>
<name>A0A8W8MXH9_MAGGI</name>
<dbReference type="SUPFAM" id="SSF57196">
    <property type="entry name" value="EGF/Laminin"/>
    <property type="match status" value="1"/>
</dbReference>
<dbReference type="PROSITE" id="PS50026">
    <property type="entry name" value="EGF_3"/>
    <property type="match status" value="1"/>
</dbReference>
<dbReference type="InterPro" id="IPR013111">
    <property type="entry name" value="EGF_extracell"/>
</dbReference>
<dbReference type="Gene3D" id="2.10.70.10">
    <property type="entry name" value="Complement Module, domain 1"/>
    <property type="match status" value="1"/>
</dbReference>
<dbReference type="PROSITE" id="PS01186">
    <property type="entry name" value="EGF_2"/>
    <property type="match status" value="1"/>
</dbReference>
<evidence type="ECO:0000256" key="2">
    <source>
        <dbReference type="PROSITE-ProRule" id="PRU00076"/>
    </source>
</evidence>
<feature type="disulfide bond" evidence="2">
    <location>
        <begin position="122"/>
        <end position="132"/>
    </location>
</feature>
<dbReference type="Pfam" id="PF07974">
    <property type="entry name" value="EGF_2"/>
    <property type="match status" value="1"/>
</dbReference>
<dbReference type="Proteomes" id="UP000005408">
    <property type="component" value="Unassembled WGS sequence"/>
</dbReference>
<keyword evidence="1 2" id="KW-1015">Disulfide bond</keyword>
<evidence type="ECO:0000313" key="5">
    <source>
        <dbReference type="Proteomes" id="UP000005408"/>
    </source>
</evidence>
<proteinExistence type="predicted"/>